<accession>A0A5B7DL87</accession>
<dbReference type="EMBL" id="VSRR010001009">
    <property type="protein sequence ID" value="MPC21726.1"/>
    <property type="molecule type" value="Genomic_DNA"/>
</dbReference>
<gene>
    <name evidence="2" type="ORF">E2C01_014720</name>
</gene>
<evidence type="ECO:0000313" key="3">
    <source>
        <dbReference type="Proteomes" id="UP000324222"/>
    </source>
</evidence>
<protein>
    <submittedName>
        <fullName evidence="2">Uncharacterized protein</fullName>
    </submittedName>
</protein>
<feature type="region of interest" description="Disordered" evidence="1">
    <location>
        <begin position="1"/>
        <end position="23"/>
    </location>
</feature>
<organism evidence="2 3">
    <name type="scientific">Portunus trituberculatus</name>
    <name type="common">Swimming crab</name>
    <name type="synonym">Neptunus trituberculatus</name>
    <dbReference type="NCBI Taxonomy" id="210409"/>
    <lineage>
        <taxon>Eukaryota</taxon>
        <taxon>Metazoa</taxon>
        <taxon>Ecdysozoa</taxon>
        <taxon>Arthropoda</taxon>
        <taxon>Crustacea</taxon>
        <taxon>Multicrustacea</taxon>
        <taxon>Malacostraca</taxon>
        <taxon>Eumalacostraca</taxon>
        <taxon>Eucarida</taxon>
        <taxon>Decapoda</taxon>
        <taxon>Pleocyemata</taxon>
        <taxon>Brachyura</taxon>
        <taxon>Eubrachyura</taxon>
        <taxon>Portunoidea</taxon>
        <taxon>Portunidae</taxon>
        <taxon>Portuninae</taxon>
        <taxon>Portunus</taxon>
    </lineage>
</organism>
<proteinExistence type="predicted"/>
<evidence type="ECO:0000256" key="1">
    <source>
        <dbReference type="SAM" id="MobiDB-lite"/>
    </source>
</evidence>
<name>A0A5B7DL87_PORTR</name>
<evidence type="ECO:0000313" key="2">
    <source>
        <dbReference type="EMBL" id="MPC21726.1"/>
    </source>
</evidence>
<reference evidence="2 3" key="1">
    <citation type="submission" date="2019-05" db="EMBL/GenBank/DDBJ databases">
        <title>Another draft genome of Portunus trituberculatus and its Hox gene families provides insights of decapod evolution.</title>
        <authorList>
            <person name="Jeong J.-H."/>
            <person name="Song I."/>
            <person name="Kim S."/>
            <person name="Choi T."/>
            <person name="Kim D."/>
            <person name="Ryu S."/>
            <person name="Kim W."/>
        </authorList>
    </citation>
    <scope>NUCLEOTIDE SEQUENCE [LARGE SCALE GENOMIC DNA]</scope>
    <source>
        <tissue evidence="2">Muscle</tissue>
    </source>
</reference>
<comment type="caution">
    <text evidence="2">The sequence shown here is derived from an EMBL/GenBank/DDBJ whole genome shotgun (WGS) entry which is preliminary data.</text>
</comment>
<sequence>MHTAAAMAPSAKHPRPNTLEPRTLGLRSLRNIADPHQRAHCGTGGNRSSQAVLDTRLAPRPLITNSFCRAA</sequence>
<keyword evidence="3" id="KW-1185">Reference proteome</keyword>
<dbReference type="Proteomes" id="UP000324222">
    <property type="component" value="Unassembled WGS sequence"/>
</dbReference>
<dbReference type="AlphaFoldDB" id="A0A5B7DL87"/>